<dbReference type="EMBL" id="JAVRJZ010000015">
    <property type="protein sequence ID" value="KAK2712175.1"/>
    <property type="molecule type" value="Genomic_DNA"/>
</dbReference>
<sequence length="220" mass="25000">MANFTRKALLSFTPISSHLLRARIDSKHGKITVLTCYAPTNEAEDEDKDDFYVVLSSELSSMPPHDYLIVLGDFKAGVANSSGLYDTAIGPVTVDALNDNGEWLLNFCITHAISVTNTWFVRRDITKHTLYRNEGKTRRHWLSSVQNCRSYRGAELGNTDDCLVSSRIKLWLRANKSNSSSSKKIYISQLKQDPSVRERYMAESSEVFDLLSHYYSLQYV</sequence>
<dbReference type="PANTHER" id="PTHR23227:SF67">
    <property type="entry name" value="CRANIOFACIAL DEVELOPMENT PROTEIN 2-LIKE"/>
    <property type="match status" value="1"/>
</dbReference>
<accession>A0AA88HME5</accession>
<dbReference type="InterPro" id="IPR036691">
    <property type="entry name" value="Endo/exonu/phosph_ase_sf"/>
</dbReference>
<proteinExistence type="predicted"/>
<keyword evidence="2" id="KW-1185">Reference proteome</keyword>
<name>A0AA88HME5_ARTSF</name>
<dbReference type="Proteomes" id="UP001187531">
    <property type="component" value="Unassembled WGS sequence"/>
</dbReference>
<dbReference type="Gene3D" id="3.60.10.10">
    <property type="entry name" value="Endonuclease/exonuclease/phosphatase"/>
    <property type="match status" value="1"/>
</dbReference>
<comment type="caution">
    <text evidence="1">The sequence shown here is derived from an EMBL/GenBank/DDBJ whole genome shotgun (WGS) entry which is preliminary data.</text>
</comment>
<gene>
    <name evidence="1" type="ORF">QYM36_011016</name>
</gene>
<evidence type="ECO:0000313" key="2">
    <source>
        <dbReference type="Proteomes" id="UP001187531"/>
    </source>
</evidence>
<evidence type="ECO:0008006" key="3">
    <source>
        <dbReference type="Google" id="ProtNLM"/>
    </source>
</evidence>
<dbReference type="AlphaFoldDB" id="A0AA88HME5"/>
<dbReference type="PANTHER" id="PTHR23227">
    <property type="entry name" value="BUCENTAUR RELATED"/>
    <property type="match status" value="1"/>
</dbReference>
<protein>
    <recommendedName>
        <fullName evidence="3">Endonuclease/exonuclease/phosphatase domain-containing protein</fullName>
    </recommendedName>
</protein>
<dbReference type="SUPFAM" id="SSF56219">
    <property type="entry name" value="DNase I-like"/>
    <property type="match status" value="1"/>
</dbReference>
<organism evidence="1 2">
    <name type="scientific">Artemia franciscana</name>
    <name type="common">Brine shrimp</name>
    <name type="synonym">Artemia sanfranciscana</name>
    <dbReference type="NCBI Taxonomy" id="6661"/>
    <lineage>
        <taxon>Eukaryota</taxon>
        <taxon>Metazoa</taxon>
        <taxon>Ecdysozoa</taxon>
        <taxon>Arthropoda</taxon>
        <taxon>Crustacea</taxon>
        <taxon>Branchiopoda</taxon>
        <taxon>Anostraca</taxon>
        <taxon>Artemiidae</taxon>
        <taxon>Artemia</taxon>
    </lineage>
</organism>
<dbReference type="InterPro" id="IPR027124">
    <property type="entry name" value="Swc5/CFDP1/2"/>
</dbReference>
<evidence type="ECO:0000313" key="1">
    <source>
        <dbReference type="EMBL" id="KAK2712175.1"/>
    </source>
</evidence>
<reference evidence="1" key="1">
    <citation type="submission" date="2023-07" db="EMBL/GenBank/DDBJ databases">
        <title>Chromosome-level genome assembly of Artemia franciscana.</title>
        <authorList>
            <person name="Jo E."/>
        </authorList>
    </citation>
    <scope>NUCLEOTIDE SEQUENCE</scope>
    <source>
        <tissue evidence="1">Whole body</tissue>
    </source>
</reference>